<sequence length="200" mass="21153">MAAKSDGAPVSLRNEIPPKCPSRSDPRPPQHRPAEQRYSLPDCCWTLCALLVFFSDGASDLWLAADYYLRTEYWCFALTLVFVIVPSVVVQVLSFRWFAYDFTETVESGAAAAAAVVAASGAEDSDLSTKDSGQRGAGSAGAGAGAGPLPGPSTAGGARGCCRVFTWLFQAIVHIFQLAQVWSICLPFWVGRSPAAGGDG</sequence>
<evidence type="ECO:0000256" key="7">
    <source>
        <dbReference type="RuleBase" id="RU910716"/>
    </source>
</evidence>
<feature type="compositionally biased region" description="Basic and acidic residues" evidence="8">
    <location>
        <begin position="22"/>
        <end position="34"/>
    </location>
</feature>
<feature type="transmembrane region" description="Helical" evidence="7">
    <location>
        <begin position="71"/>
        <end position="93"/>
    </location>
</feature>
<dbReference type="AlphaFoldDB" id="A0A665T135"/>
<dbReference type="InterPro" id="IPR018629">
    <property type="entry name" value="XK-rel"/>
</dbReference>
<dbReference type="InterPro" id="IPR050895">
    <property type="entry name" value="XK-related_scramblase"/>
</dbReference>
<keyword evidence="6 7" id="KW-0472">Membrane</keyword>
<dbReference type="Pfam" id="PF09815">
    <property type="entry name" value="XK-related"/>
    <property type="match status" value="1"/>
</dbReference>
<accession>A0A665T135</accession>
<evidence type="ECO:0000256" key="3">
    <source>
        <dbReference type="ARBA" id="ARBA00022475"/>
    </source>
</evidence>
<evidence type="ECO:0000256" key="4">
    <source>
        <dbReference type="ARBA" id="ARBA00022692"/>
    </source>
</evidence>
<reference evidence="9" key="2">
    <citation type="submission" date="2025-08" db="UniProtKB">
        <authorList>
            <consortium name="Ensembl"/>
        </authorList>
    </citation>
    <scope>IDENTIFICATION</scope>
</reference>
<organism evidence="9 10">
    <name type="scientific">Echeneis naucrates</name>
    <name type="common">Live sharksucker</name>
    <dbReference type="NCBI Taxonomy" id="173247"/>
    <lineage>
        <taxon>Eukaryota</taxon>
        <taxon>Metazoa</taxon>
        <taxon>Chordata</taxon>
        <taxon>Craniata</taxon>
        <taxon>Vertebrata</taxon>
        <taxon>Euteleostomi</taxon>
        <taxon>Actinopterygii</taxon>
        <taxon>Neopterygii</taxon>
        <taxon>Teleostei</taxon>
        <taxon>Neoteleostei</taxon>
        <taxon>Acanthomorphata</taxon>
        <taxon>Carangaria</taxon>
        <taxon>Carangiformes</taxon>
        <taxon>Echeneidae</taxon>
        <taxon>Echeneis</taxon>
    </lineage>
</organism>
<keyword evidence="4 7" id="KW-0812">Transmembrane</keyword>
<feature type="compositionally biased region" description="Gly residues" evidence="8">
    <location>
        <begin position="135"/>
        <end position="148"/>
    </location>
</feature>
<dbReference type="GO" id="GO:1902742">
    <property type="term" value="P:apoptotic process involved in development"/>
    <property type="evidence" value="ECO:0007669"/>
    <property type="project" value="TreeGrafter"/>
</dbReference>
<comment type="similarity">
    <text evidence="2 7">Belongs to the XK family.</text>
</comment>
<dbReference type="InParanoid" id="A0A665T135"/>
<dbReference type="GO" id="GO:0005886">
    <property type="term" value="C:plasma membrane"/>
    <property type="evidence" value="ECO:0007669"/>
    <property type="project" value="UniProtKB-SubCell"/>
</dbReference>
<comment type="caution">
    <text evidence="7">Lacks conserved residue(s) required for the propagation of feature annotation.</text>
</comment>
<dbReference type="GO" id="GO:0043652">
    <property type="term" value="P:engulfment of apoptotic cell"/>
    <property type="evidence" value="ECO:0007669"/>
    <property type="project" value="TreeGrafter"/>
</dbReference>
<proteinExistence type="inferred from homology"/>
<comment type="subcellular location">
    <subcellularLocation>
        <location evidence="1">Cell membrane</location>
        <topology evidence="1">Multi-pass membrane protein</topology>
    </subcellularLocation>
    <subcellularLocation>
        <location evidence="7">Membrane</location>
        <topology evidence="7">Multi-pass membrane protein</topology>
    </subcellularLocation>
</comment>
<evidence type="ECO:0000256" key="6">
    <source>
        <dbReference type="ARBA" id="ARBA00023136"/>
    </source>
</evidence>
<dbReference type="Proteomes" id="UP000472264">
    <property type="component" value="Chromosome 7"/>
</dbReference>
<dbReference type="Ensembl" id="ENSENLT00000003807.1">
    <property type="protein sequence ID" value="ENSENLP00000003620.1"/>
    <property type="gene ID" value="ENSENLG00000001725.1"/>
</dbReference>
<evidence type="ECO:0000256" key="5">
    <source>
        <dbReference type="ARBA" id="ARBA00022989"/>
    </source>
</evidence>
<feature type="region of interest" description="Disordered" evidence="8">
    <location>
        <begin position="125"/>
        <end position="149"/>
    </location>
</feature>
<keyword evidence="10" id="KW-1185">Reference proteome</keyword>
<evidence type="ECO:0000256" key="2">
    <source>
        <dbReference type="ARBA" id="ARBA00008789"/>
    </source>
</evidence>
<evidence type="ECO:0000313" key="10">
    <source>
        <dbReference type="Proteomes" id="UP000472264"/>
    </source>
</evidence>
<keyword evidence="5 7" id="KW-1133">Transmembrane helix</keyword>
<dbReference type="PANTHER" id="PTHR16024">
    <property type="entry name" value="XK-RELATED PROTEIN"/>
    <property type="match status" value="1"/>
</dbReference>
<evidence type="ECO:0000256" key="8">
    <source>
        <dbReference type="SAM" id="MobiDB-lite"/>
    </source>
</evidence>
<keyword evidence="3" id="KW-1003">Cell membrane</keyword>
<feature type="region of interest" description="Disordered" evidence="8">
    <location>
        <begin position="1"/>
        <end position="34"/>
    </location>
</feature>
<dbReference type="GO" id="GO:0070782">
    <property type="term" value="P:phosphatidylserine exposure on apoptotic cell surface"/>
    <property type="evidence" value="ECO:0007669"/>
    <property type="project" value="TreeGrafter"/>
</dbReference>
<dbReference type="OMA" id="YLRTEYW"/>
<dbReference type="PANTHER" id="PTHR16024:SF25">
    <property type="entry name" value="XK-RELATED PROTEIN"/>
    <property type="match status" value="1"/>
</dbReference>
<evidence type="ECO:0000313" key="9">
    <source>
        <dbReference type="Ensembl" id="ENSENLP00000003620.1"/>
    </source>
</evidence>
<reference evidence="9" key="1">
    <citation type="submission" date="2021-04" db="EMBL/GenBank/DDBJ databases">
        <authorList>
            <consortium name="Wellcome Sanger Institute Data Sharing"/>
        </authorList>
    </citation>
    <scope>NUCLEOTIDE SEQUENCE [LARGE SCALE GENOMIC DNA]</scope>
</reference>
<protein>
    <recommendedName>
        <fullName evidence="7">XK-related protein</fullName>
    </recommendedName>
</protein>
<evidence type="ECO:0000256" key="1">
    <source>
        <dbReference type="ARBA" id="ARBA00004651"/>
    </source>
</evidence>
<reference evidence="9" key="3">
    <citation type="submission" date="2025-09" db="UniProtKB">
        <authorList>
            <consortium name="Ensembl"/>
        </authorList>
    </citation>
    <scope>IDENTIFICATION</scope>
</reference>
<name>A0A665T135_ECHNA</name>